<evidence type="ECO:0000259" key="5">
    <source>
        <dbReference type="PROSITE" id="PS51352"/>
    </source>
</evidence>
<dbReference type="PROSITE" id="PS51257">
    <property type="entry name" value="PROKAR_LIPOPROTEIN"/>
    <property type="match status" value="1"/>
</dbReference>
<dbReference type="Gene3D" id="3.40.30.10">
    <property type="entry name" value="Glutaredoxin"/>
    <property type="match status" value="1"/>
</dbReference>
<dbReference type="Pfam" id="PF00085">
    <property type="entry name" value="Thioredoxin"/>
    <property type="match status" value="1"/>
</dbReference>
<dbReference type="InterPro" id="IPR005746">
    <property type="entry name" value="Thioredoxin"/>
</dbReference>
<dbReference type="SUPFAM" id="SSF52833">
    <property type="entry name" value="Thioredoxin-like"/>
    <property type="match status" value="1"/>
</dbReference>
<keyword evidence="3" id="KW-1015">Disulfide bond</keyword>
<dbReference type="PRINTS" id="PR00421">
    <property type="entry name" value="THIOREDOXIN"/>
</dbReference>
<protein>
    <recommendedName>
        <fullName evidence="5">Thioredoxin domain-containing protein</fullName>
    </recommendedName>
</protein>
<keyword evidence="2" id="KW-0249">Electron transport</keyword>
<dbReference type="EMBL" id="VSSQ01001882">
    <property type="protein sequence ID" value="MPM11810.1"/>
    <property type="molecule type" value="Genomic_DNA"/>
</dbReference>
<feature type="domain" description="Thioredoxin" evidence="5">
    <location>
        <begin position="31"/>
        <end position="168"/>
    </location>
</feature>
<evidence type="ECO:0000256" key="1">
    <source>
        <dbReference type="ARBA" id="ARBA00022448"/>
    </source>
</evidence>
<proteinExistence type="predicted"/>
<dbReference type="NCBIfam" id="TIGR01068">
    <property type="entry name" value="thioredoxin"/>
    <property type="match status" value="1"/>
</dbReference>
<dbReference type="PROSITE" id="PS51352">
    <property type="entry name" value="THIOREDOXIN_2"/>
    <property type="match status" value="1"/>
</dbReference>
<evidence type="ECO:0000313" key="6">
    <source>
        <dbReference type="EMBL" id="MPM11810.1"/>
    </source>
</evidence>
<sequence length="171" mass="19084">MKIKHLALGLFSALILASCSGNKDSKTTESTKTDDNIQNQEVAKALPTNGNGKVEYLNTQNFVDHIFNFRTEKEWKLKSSTPCVVDFYADWCKPCKMVAPVMEELAQEYKGKIQLYKVNTDMEGELANAFGIESIPSIMMCPLSGKPTMSMGAMPKSDYVRMIQEVILNAN</sequence>
<dbReference type="GO" id="GO:0005737">
    <property type="term" value="C:cytoplasm"/>
    <property type="evidence" value="ECO:0007669"/>
    <property type="project" value="TreeGrafter"/>
</dbReference>
<reference evidence="6" key="1">
    <citation type="submission" date="2019-08" db="EMBL/GenBank/DDBJ databases">
        <authorList>
            <person name="Kucharzyk K."/>
            <person name="Murdoch R.W."/>
            <person name="Higgins S."/>
            <person name="Loffler F."/>
        </authorList>
    </citation>
    <scope>NUCLEOTIDE SEQUENCE</scope>
</reference>
<dbReference type="AlphaFoldDB" id="A0A644X6M4"/>
<comment type="caution">
    <text evidence="6">The sequence shown here is derived from an EMBL/GenBank/DDBJ whole genome shotgun (WGS) entry which is preliminary data.</text>
</comment>
<dbReference type="PANTHER" id="PTHR45663">
    <property type="entry name" value="GEO12009P1"/>
    <property type="match status" value="1"/>
</dbReference>
<keyword evidence="4" id="KW-0676">Redox-active center</keyword>
<accession>A0A644X6M4</accession>
<dbReference type="InterPro" id="IPR036249">
    <property type="entry name" value="Thioredoxin-like_sf"/>
</dbReference>
<gene>
    <name evidence="6" type="ORF">SDC9_58161</name>
</gene>
<organism evidence="6">
    <name type="scientific">bioreactor metagenome</name>
    <dbReference type="NCBI Taxonomy" id="1076179"/>
    <lineage>
        <taxon>unclassified sequences</taxon>
        <taxon>metagenomes</taxon>
        <taxon>ecological metagenomes</taxon>
    </lineage>
</organism>
<dbReference type="GO" id="GO:0015035">
    <property type="term" value="F:protein-disulfide reductase activity"/>
    <property type="evidence" value="ECO:0007669"/>
    <property type="project" value="InterPro"/>
</dbReference>
<name>A0A644X6M4_9ZZZZ</name>
<evidence type="ECO:0000256" key="3">
    <source>
        <dbReference type="ARBA" id="ARBA00023157"/>
    </source>
</evidence>
<evidence type="ECO:0000256" key="2">
    <source>
        <dbReference type="ARBA" id="ARBA00022982"/>
    </source>
</evidence>
<keyword evidence="1" id="KW-0813">Transport</keyword>
<dbReference type="CDD" id="cd02947">
    <property type="entry name" value="TRX_family"/>
    <property type="match status" value="1"/>
</dbReference>
<dbReference type="PANTHER" id="PTHR45663:SF11">
    <property type="entry name" value="GEO12009P1"/>
    <property type="match status" value="1"/>
</dbReference>
<dbReference type="InterPro" id="IPR013766">
    <property type="entry name" value="Thioredoxin_domain"/>
</dbReference>
<evidence type="ECO:0000256" key="4">
    <source>
        <dbReference type="ARBA" id="ARBA00023284"/>
    </source>
</evidence>